<keyword evidence="2" id="KW-1185">Reference proteome</keyword>
<comment type="caution">
    <text evidence="1">The sequence shown here is derived from an EMBL/GenBank/DDBJ whole genome shotgun (WGS) entry which is preliminary data.</text>
</comment>
<organism evidence="1 2">
    <name type="scientific">Brachionus plicatilis</name>
    <name type="common">Marine rotifer</name>
    <name type="synonym">Brachionus muelleri</name>
    <dbReference type="NCBI Taxonomy" id="10195"/>
    <lineage>
        <taxon>Eukaryota</taxon>
        <taxon>Metazoa</taxon>
        <taxon>Spiralia</taxon>
        <taxon>Gnathifera</taxon>
        <taxon>Rotifera</taxon>
        <taxon>Eurotatoria</taxon>
        <taxon>Monogononta</taxon>
        <taxon>Pseudotrocha</taxon>
        <taxon>Ploima</taxon>
        <taxon>Brachionidae</taxon>
        <taxon>Brachionus</taxon>
    </lineage>
</organism>
<name>A0A3M7PN63_BRAPC</name>
<protein>
    <submittedName>
        <fullName evidence="1">Uncharacterized protein</fullName>
    </submittedName>
</protein>
<dbReference type="AlphaFoldDB" id="A0A3M7PN63"/>
<accession>A0A3M7PN63</accession>
<evidence type="ECO:0000313" key="1">
    <source>
        <dbReference type="EMBL" id="RNA00552.1"/>
    </source>
</evidence>
<reference evidence="1 2" key="1">
    <citation type="journal article" date="2018" name="Sci. Rep.">
        <title>Genomic signatures of local adaptation to the degree of environmental predictability in rotifers.</title>
        <authorList>
            <person name="Franch-Gras L."/>
            <person name="Hahn C."/>
            <person name="Garcia-Roger E.M."/>
            <person name="Carmona M.J."/>
            <person name="Serra M."/>
            <person name="Gomez A."/>
        </authorList>
    </citation>
    <scope>NUCLEOTIDE SEQUENCE [LARGE SCALE GENOMIC DNA]</scope>
    <source>
        <strain evidence="1">HYR1</strain>
    </source>
</reference>
<gene>
    <name evidence="1" type="ORF">BpHYR1_016445</name>
</gene>
<evidence type="ECO:0000313" key="2">
    <source>
        <dbReference type="Proteomes" id="UP000276133"/>
    </source>
</evidence>
<dbReference type="EMBL" id="REGN01009702">
    <property type="protein sequence ID" value="RNA00552.1"/>
    <property type="molecule type" value="Genomic_DNA"/>
</dbReference>
<proteinExistence type="predicted"/>
<sequence>MFLKCLSVSNASGRCIEGISITCGPVREEVGACLAVVNQLALSCKMTSSGVPCWTVEAIRRQPLIVVDKAYVVQNLMELNEVTSTTPVF</sequence>
<dbReference type="Proteomes" id="UP000276133">
    <property type="component" value="Unassembled WGS sequence"/>
</dbReference>